<evidence type="ECO:0000256" key="2">
    <source>
        <dbReference type="PROSITE-ProRule" id="PRU00703"/>
    </source>
</evidence>
<dbReference type="EMBL" id="FNHP01000009">
    <property type="protein sequence ID" value="SDM61053.1"/>
    <property type="molecule type" value="Genomic_DNA"/>
</dbReference>
<name>A0A1G9UMG6_9BURK</name>
<evidence type="ECO:0000313" key="5">
    <source>
        <dbReference type="Proteomes" id="UP000198552"/>
    </source>
</evidence>
<feature type="domain" description="CBS" evidence="3">
    <location>
        <begin position="6"/>
        <end position="66"/>
    </location>
</feature>
<dbReference type="SMART" id="SM00116">
    <property type="entry name" value="CBS"/>
    <property type="match status" value="2"/>
</dbReference>
<dbReference type="RefSeq" id="WP_091571568.1">
    <property type="nucleotide sequence ID" value="NZ_FNHP01000009.1"/>
</dbReference>
<keyword evidence="5" id="KW-1185">Reference proteome</keyword>
<evidence type="ECO:0000256" key="1">
    <source>
        <dbReference type="ARBA" id="ARBA00023122"/>
    </source>
</evidence>
<accession>A0A1G9UMG6</accession>
<dbReference type="STRING" id="1527607.SAMN05428957_10968"/>
<feature type="domain" description="CBS" evidence="3">
    <location>
        <begin position="75"/>
        <end position="134"/>
    </location>
</feature>
<dbReference type="InterPro" id="IPR000644">
    <property type="entry name" value="CBS_dom"/>
</dbReference>
<dbReference type="InterPro" id="IPR046342">
    <property type="entry name" value="CBS_dom_sf"/>
</dbReference>
<evidence type="ECO:0000259" key="3">
    <source>
        <dbReference type="PROSITE" id="PS51371"/>
    </source>
</evidence>
<sequence>MKVSDILRLKGNTLYTVTPDERLAQAVQTMAEKDIGSLVVMEYGELVGMLTFREINQVLAKNGGSVGTLLVRTAMDDAPVTCTLETDMDEVRRMMLGCHARYMPVMENRMLMGVVSFYDVAKAVVDSQNFENKLLKAYIRDWPQDEAAPQQQGQPG</sequence>
<dbReference type="Gene3D" id="3.10.580.10">
    <property type="entry name" value="CBS-domain"/>
    <property type="match status" value="1"/>
</dbReference>
<dbReference type="AlphaFoldDB" id="A0A1G9UMG6"/>
<dbReference type="Pfam" id="PF00571">
    <property type="entry name" value="CBS"/>
    <property type="match status" value="2"/>
</dbReference>
<gene>
    <name evidence="4" type="ORF">SAMN05428957_10968</name>
</gene>
<dbReference type="PROSITE" id="PS51371">
    <property type="entry name" value="CBS"/>
    <property type="match status" value="2"/>
</dbReference>
<dbReference type="Proteomes" id="UP000198552">
    <property type="component" value="Unassembled WGS sequence"/>
</dbReference>
<evidence type="ECO:0000313" key="4">
    <source>
        <dbReference type="EMBL" id="SDM61053.1"/>
    </source>
</evidence>
<dbReference type="InterPro" id="IPR051257">
    <property type="entry name" value="Diverse_CBS-Domain"/>
</dbReference>
<organism evidence="4 5">
    <name type="scientific">Oryzisolibacter propanilivorax</name>
    <dbReference type="NCBI Taxonomy" id="1527607"/>
    <lineage>
        <taxon>Bacteria</taxon>
        <taxon>Pseudomonadati</taxon>
        <taxon>Pseudomonadota</taxon>
        <taxon>Betaproteobacteria</taxon>
        <taxon>Burkholderiales</taxon>
        <taxon>Comamonadaceae</taxon>
        <taxon>Oryzisolibacter</taxon>
    </lineage>
</organism>
<protein>
    <submittedName>
        <fullName evidence="4">CBS domain-containing protein</fullName>
    </submittedName>
</protein>
<dbReference type="SUPFAM" id="SSF54631">
    <property type="entry name" value="CBS-domain pair"/>
    <property type="match status" value="1"/>
</dbReference>
<dbReference type="OrthoDB" id="9807125at2"/>
<keyword evidence="1 2" id="KW-0129">CBS domain</keyword>
<proteinExistence type="predicted"/>
<dbReference type="PANTHER" id="PTHR43080:SF2">
    <property type="entry name" value="CBS DOMAIN-CONTAINING PROTEIN"/>
    <property type="match status" value="1"/>
</dbReference>
<reference evidence="5" key="1">
    <citation type="submission" date="2016-10" db="EMBL/GenBank/DDBJ databases">
        <authorList>
            <person name="Varghese N."/>
            <person name="Submissions S."/>
        </authorList>
    </citation>
    <scope>NUCLEOTIDE SEQUENCE [LARGE SCALE GENOMIC DNA]</scope>
    <source>
        <strain evidence="5">EPL6</strain>
    </source>
</reference>
<dbReference type="PANTHER" id="PTHR43080">
    <property type="entry name" value="CBS DOMAIN-CONTAINING PROTEIN CBSX3, MITOCHONDRIAL"/>
    <property type="match status" value="1"/>
</dbReference>